<dbReference type="eggNOG" id="ENOG502RWUZ">
    <property type="taxonomic scope" value="Eukaryota"/>
</dbReference>
<dbReference type="GeneTree" id="ENSGT00390000008373"/>
<feature type="transmembrane region" description="Helical" evidence="1">
    <location>
        <begin position="256"/>
        <end position="278"/>
    </location>
</feature>
<protein>
    <recommendedName>
        <fullName evidence="4">Glycoprotein integral membrane 1</fullName>
    </recommendedName>
</protein>
<dbReference type="PANTHER" id="PTHR28549">
    <property type="entry name" value="GLYCOPROTEIN INTEGRAL MEMBRANE PROTEIN 1"/>
    <property type="match status" value="1"/>
</dbReference>
<dbReference type="AlphaFoldDB" id="H9GC26"/>
<dbReference type="FunCoup" id="H9GC26">
    <property type="interactions" value="152"/>
</dbReference>
<dbReference type="InterPro" id="IPR042319">
    <property type="entry name" value="GINM1"/>
</dbReference>
<name>H9GC26_ANOCA</name>
<evidence type="ECO:0008006" key="4">
    <source>
        <dbReference type="Google" id="ProtNLM"/>
    </source>
</evidence>
<proteinExistence type="predicted"/>
<evidence type="ECO:0000313" key="3">
    <source>
        <dbReference type="Proteomes" id="UP000001646"/>
    </source>
</evidence>
<dbReference type="Ensembl" id="ENSACAT00000006919.4">
    <property type="protein sequence ID" value="ENSACAP00000006771.4"/>
    <property type="gene ID" value="ENSACAG00000006919.4"/>
</dbReference>
<dbReference type="InParanoid" id="H9GC26"/>
<evidence type="ECO:0000313" key="2">
    <source>
        <dbReference type="Ensembl" id="ENSACAP00000006771.4"/>
    </source>
</evidence>
<dbReference type="HOGENOM" id="CLU_084379_0_0_1"/>
<dbReference type="PANTHER" id="PTHR28549:SF1">
    <property type="entry name" value="GLYCOPROTEIN INTEGRAL MEMBRANE PROTEIN 1"/>
    <property type="match status" value="1"/>
</dbReference>
<dbReference type="Bgee" id="ENSACAG00000006919">
    <property type="expression patterns" value="Expressed in liver and 13 other cell types or tissues"/>
</dbReference>
<evidence type="ECO:0000256" key="1">
    <source>
        <dbReference type="SAM" id="Phobius"/>
    </source>
</evidence>
<keyword evidence="1" id="KW-1133">Transmembrane helix</keyword>
<keyword evidence="1" id="KW-0472">Membrane</keyword>
<reference evidence="2" key="1">
    <citation type="submission" date="2009-12" db="EMBL/GenBank/DDBJ databases">
        <title>The Genome Sequence of Anolis carolinensis (Green Anole Lizard).</title>
        <authorList>
            <consortium name="The Genome Sequencing Platform"/>
            <person name="Di Palma F."/>
            <person name="Alfoldi J."/>
            <person name="Heiman D."/>
            <person name="Young S."/>
            <person name="Grabherr M."/>
            <person name="Johnson J."/>
            <person name="Lander E.S."/>
            <person name="Lindblad-Toh K."/>
        </authorList>
    </citation>
    <scope>NUCLEOTIDE SEQUENCE [LARGE SCALE GENOMIC DNA]</scope>
    <source>
        <strain evidence="2">JBL SC #1</strain>
    </source>
</reference>
<keyword evidence="1" id="KW-0812">Transmembrane</keyword>
<organism evidence="2 3">
    <name type="scientific">Anolis carolinensis</name>
    <name type="common">Green anole</name>
    <name type="synonym">American chameleon</name>
    <dbReference type="NCBI Taxonomy" id="28377"/>
    <lineage>
        <taxon>Eukaryota</taxon>
        <taxon>Metazoa</taxon>
        <taxon>Chordata</taxon>
        <taxon>Craniata</taxon>
        <taxon>Vertebrata</taxon>
        <taxon>Euteleostomi</taxon>
        <taxon>Lepidosauria</taxon>
        <taxon>Squamata</taxon>
        <taxon>Bifurcata</taxon>
        <taxon>Unidentata</taxon>
        <taxon>Episquamata</taxon>
        <taxon>Toxicofera</taxon>
        <taxon>Iguania</taxon>
        <taxon>Dactyloidae</taxon>
        <taxon>Anolis</taxon>
    </lineage>
</organism>
<reference evidence="2" key="3">
    <citation type="submission" date="2025-09" db="UniProtKB">
        <authorList>
            <consortium name="Ensembl"/>
        </authorList>
    </citation>
    <scope>IDENTIFICATION</scope>
</reference>
<accession>H9GC26</accession>
<sequence>MMALKLRRMEGTGVFVVFPYLQICKIFNKSFLIILQESIKIKVNMLGGNGNIQEEQVVLNISYINDQVYVNDFPLRSGVSRLKCQTLILRSENSDSLSDEQQLGIVNVRIMVHEWPMASSSNLRLIVVQEEVTEIDGIQVQQDEVTEIDVLVKDVQVLRHTNYTVPLKESMLYSIPRDNDVLFTLPNIAGKVDIESPLQTTSHYLLRQVETTIDEETVPGKLPETPLRAEPTSSYKVMCQWVEDLRKDLCRFWFKFFPVFFNFMGVVLVGVVGASLILKVLKVLCPSCEPRQVPHYIPSFRGKSIYGI</sequence>
<keyword evidence="3" id="KW-1185">Reference proteome</keyword>
<reference evidence="2" key="2">
    <citation type="submission" date="2025-08" db="UniProtKB">
        <authorList>
            <consortium name="Ensembl"/>
        </authorList>
    </citation>
    <scope>IDENTIFICATION</scope>
</reference>
<dbReference type="Proteomes" id="UP000001646">
    <property type="component" value="Unplaced"/>
</dbReference>